<dbReference type="Gene3D" id="1.10.10.2830">
    <property type="match status" value="1"/>
</dbReference>
<name>N2A0R2_9FIRM</name>
<dbReference type="PANTHER" id="PTHR33375:SF1">
    <property type="entry name" value="CHROMOSOME-PARTITIONING PROTEIN PARB-RELATED"/>
    <property type="match status" value="1"/>
</dbReference>
<dbReference type="InterPro" id="IPR004437">
    <property type="entry name" value="ParB/RepB/Spo0J"/>
</dbReference>
<dbReference type="GO" id="GO:0007059">
    <property type="term" value="P:chromosome segregation"/>
    <property type="evidence" value="ECO:0007669"/>
    <property type="project" value="UniProtKB-KW"/>
</dbReference>
<dbReference type="InterPro" id="IPR036086">
    <property type="entry name" value="ParB/Sulfiredoxin_sf"/>
</dbReference>
<accession>N2A0R2</accession>
<dbReference type="AlphaFoldDB" id="N2A0R2"/>
<dbReference type="Pfam" id="PF02195">
    <property type="entry name" value="ParB_N"/>
    <property type="match status" value="1"/>
</dbReference>
<dbReference type="InterPro" id="IPR050336">
    <property type="entry name" value="Chromosome_partition/occlusion"/>
</dbReference>
<dbReference type="STRING" id="1235802.C823_05235"/>
<dbReference type="NCBIfam" id="TIGR00180">
    <property type="entry name" value="parB_part"/>
    <property type="match status" value="1"/>
</dbReference>
<dbReference type="PATRIC" id="fig|1235802.3.peg.5523"/>
<dbReference type="SUPFAM" id="SSF110849">
    <property type="entry name" value="ParB/Sulfiredoxin"/>
    <property type="match status" value="1"/>
</dbReference>
<comment type="similarity">
    <text evidence="1">Belongs to the ParB family.</text>
</comment>
<reference evidence="4 5" key="1">
    <citation type="journal article" date="2014" name="Genome Announc.">
        <title>Draft genome sequences of the altered schaedler flora, a defined bacterial community from gnotobiotic mice.</title>
        <authorList>
            <person name="Wannemuehler M.J."/>
            <person name="Overstreet A.M."/>
            <person name="Ward D.V."/>
            <person name="Phillips G.J."/>
        </authorList>
    </citation>
    <scope>NUCLEOTIDE SEQUENCE [LARGE SCALE GENOMIC DNA]</scope>
    <source>
        <strain evidence="4 5">ASF492</strain>
    </source>
</reference>
<evidence type="ECO:0000256" key="2">
    <source>
        <dbReference type="ARBA" id="ARBA00022829"/>
    </source>
</evidence>
<dbReference type="Gene3D" id="3.90.1530.30">
    <property type="match status" value="1"/>
</dbReference>
<protein>
    <submittedName>
        <fullName evidence="4">ParB-like partition protein</fullName>
    </submittedName>
</protein>
<proteinExistence type="inferred from homology"/>
<dbReference type="SMART" id="SM00470">
    <property type="entry name" value="ParB"/>
    <property type="match status" value="1"/>
</dbReference>
<comment type="caution">
    <text evidence="4">The sequence shown here is derived from an EMBL/GenBank/DDBJ whole genome shotgun (WGS) entry which is preliminary data.</text>
</comment>
<gene>
    <name evidence="4" type="ORF">C823_05235</name>
</gene>
<evidence type="ECO:0000313" key="5">
    <source>
        <dbReference type="Proteomes" id="UP000012589"/>
    </source>
</evidence>
<dbReference type="GO" id="GO:0003677">
    <property type="term" value="F:DNA binding"/>
    <property type="evidence" value="ECO:0007669"/>
    <property type="project" value="InterPro"/>
</dbReference>
<dbReference type="PANTHER" id="PTHR33375">
    <property type="entry name" value="CHROMOSOME-PARTITIONING PROTEIN PARB-RELATED"/>
    <property type="match status" value="1"/>
</dbReference>
<organism evidence="4 5">
    <name type="scientific">Eubacterium plexicaudatum ASF492</name>
    <dbReference type="NCBI Taxonomy" id="1235802"/>
    <lineage>
        <taxon>Bacteria</taxon>
        <taxon>Bacillati</taxon>
        <taxon>Bacillota</taxon>
        <taxon>Clostridia</taxon>
        <taxon>Eubacteriales</taxon>
        <taxon>Eubacteriaceae</taxon>
        <taxon>Eubacterium</taxon>
    </lineage>
</organism>
<dbReference type="InterPro" id="IPR041468">
    <property type="entry name" value="HTH_ParB/Spo0J"/>
</dbReference>
<dbReference type="OrthoDB" id="9771505at2"/>
<keyword evidence="5" id="KW-1185">Reference proteome</keyword>
<feature type="domain" description="ParB-like N-terminal" evidence="3">
    <location>
        <begin position="20"/>
        <end position="111"/>
    </location>
</feature>
<evidence type="ECO:0000256" key="1">
    <source>
        <dbReference type="ARBA" id="ARBA00006295"/>
    </source>
</evidence>
<dbReference type="EMBL" id="AQFT01000156">
    <property type="protein sequence ID" value="EMZ19978.1"/>
    <property type="molecule type" value="Genomic_DNA"/>
</dbReference>
<evidence type="ECO:0000313" key="4">
    <source>
        <dbReference type="EMBL" id="EMZ19978.1"/>
    </source>
</evidence>
<dbReference type="Proteomes" id="UP000012589">
    <property type="component" value="Unassembled WGS sequence"/>
</dbReference>
<dbReference type="CDD" id="cd16407">
    <property type="entry name" value="ParB_N_like"/>
    <property type="match status" value="1"/>
</dbReference>
<dbReference type="Pfam" id="PF17762">
    <property type="entry name" value="HTH_ParB"/>
    <property type="match status" value="1"/>
</dbReference>
<keyword evidence="2" id="KW-0159">Chromosome partition</keyword>
<dbReference type="eggNOG" id="COG1475">
    <property type="taxonomic scope" value="Bacteria"/>
</dbReference>
<dbReference type="GO" id="GO:0005694">
    <property type="term" value="C:chromosome"/>
    <property type="evidence" value="ECO:0007669"/>
    <property type="project" value="TreeGrafter"/>
</dbReference>
<sequence>MEQTSKKSICGIFDHNVQTENVKISELHDFQGHPFKVEHDMQLFELSKSIEEKGVLVPLIVRPNPIGSGYEIVAGHRRKAASEWAGIDTVPVMIVQMDDAEATIAMVDSNLQREHIKPSEKAYAYKMKLEAMKQQGKKFTDTLSQVGTKLSKDVGENGKPILRSDELLAKQVGESRNQIARYIRLTNLIPKILDMVDEGKIAFTIAVELSYLKEEEQYELHAVMDLEQCTPSLSQANRMKRLSQSEGIDMDKMYDILGEEKANQREQIKIRADSLSQYFPADFTPKQKVELIEKLVRDWHEKQTGIHNCSAKRAEKS</sequence>
<dbReference type="InterPro" id="IPR003115">
    <property type="entry name" value="ParB_N"/>
</dbReference>
<evidence type="ECO:0000259" key="3">
    <source>
        <dbReference type="SMART" id="SM00470"/>
    </source>
</evidence>
<dbReference type="HOGENOM" id="CLU_023853_5_0_9"/>